<evidence type="ECO:0000313" key="1">
    <source>
        <dbReference type="EMBL" id="KKM07875.1"/>
    </source>
</evidence>
<gene>
    <name evidence="1" type="ORF">LCGC14_1729510</name>
</gene>
<name>A0A0F9HA15_9ZZZZ</name>
<dbReference type="AlphaFoldDB" id="A0A0F9HA15"/>
<feature type="non-terminal residue" evidence="1">
    <location>
        <position position="23"/>
    </location>
</feature>
<reference evidence="1" key="1">
    <citation type="journal article" date="2015" name="Nature">
        <title>Complex archaea that bridge the gap between prokaryotes and eukaryotes.</title>
        <authorList>
            <person name="Spang A."/>
            <person name="Saw J.H."/>
            <person name="Jorgensen S.L."/>
            <person name="Zaremba-Niedzwiedzka K."/>
            <person name="Martijn J."/>
            <person name="Lind A.E."/>
            <person name="van Eijk R."/>
            <person name="Schleper C."/>
            <person name="Guy L."/>
            <person name="Ettema T.J."/>
        </authorList>
    </citation>
    <scope>NUCLEOTIDE SEQUENCE</scope>
</reference>
<sequence>MHEEKFAKQFVLLKGFDLLALFI</sequence>
<comment type="caution">
    <text evidence="1">The sequence shown here is derived from an EMBL/GenBank/DDBJ whole genome shotgun (WGS) entry which is preliminary data.</text>
</comment>
<accession>A0A0F9HA15</accession>
<protein>
    <submittedName>
        <fullName evidence="1">Uncharacterized protein</fullName>
    </submittedName>
</protein>
<organism evidence="1">
    <name type="scientific">marine sediment metagenome</name>
    <dbReference type="NCBI Taxonomy" id="412755"/>
    <lineage>
        <taxon>unclassified sequences</taxon>
        <taxon>metagenomes</taxon>
        <taxon>ecological metagenomes</taxon>
    </lineage>
</organism>
<dbReference type="EMBL" id="LAZR01015678">
    <property type="protein sequence ID" value="KKM07875.1"/>
    <property type="molecule type" value="Genomic_DNA"/>
</dbReference>
<proteinExistence type="predicted"/>